<keyword evidence="2" id="KW-0808">Transferase</keyword>
<accession>A0ABU4VLH7</accession>
<evidence type="ECO:0000313" key="2">
    <source>
        <dbReference type="EMBL" id="MDX8152665.1"/>
    </source>
</evidence>
<feature type="domain" description="Polyphosphate kinase-2-related" evidence="1">
    <location>
        <begin position="52"/>
        <end position="247"/>
    </location>
</feature>
<dbReference type="Proteomes" id="UP001277761">
    <property type="component" value="Unassembled WGS sequence"/>
</dbReference>
<reference evidence="2 3" key="1">
    <citation type="submission" date="2023-11" db="EMBL/GenBank/DDBJ databases">
        <authorList>
            <person name="Xu M."/>
            <person name="Jiang T."/>
        </authorList>
    </citation>
    <scope>NUCLEOTIDE SEQUENCE [LARGE SCALE GENOMIC DNA]</scope>
    <source>
        <strain evidence="2 3">SD</strain>
    </source>
</reference>
<dbReference type="InterPro" id="IPR022488">
    <property type="entry name" value="PPK2-related"/>
</dbReference>
<evidence type="ECO:0000259" key="1">
    <source>
        <dbReference type="Pfam" id="PF03976"/>
    </source>
</evidence>
<evidence type="ECO:0000313" key="3">
    <source>
        <dbReference type="Proteomes" id="UP001277761"/>
    </source>
</evidence>
<proteinExistence type="predicted"/>
<dbReference type="RefSeq" id="WP_319954821.1">
    <property type="nucleotide sequence ID" value="NZ_JAXAVX010000007.1"/>
</dbReference>
<dbReference type="Gene3D" id="3.40.50.300">
    <property type="entry name" value="P-loop containing nucleotide triphosphate hydrolases"/>
    <property type="match status" value="1"/>
</dbReference>
<protein>
    <submittedName>
        <fullName evidence="2">UDP-galactose-lipid carrier transferase</fullName>
    </submittedName>
</protein>
<dbReference type="InterPro" id="IPR027417">
    <property type="entry name" value="P-loop_NTPase"/>
</dbReference>
<name>A0ABU4VLH7_9ACTN</name>
<dbReference type="SUPFAM" id="SSF52540">
    <property type="entry name" value="P-loop containing nucleoside triphosphate hydrolases"/>
    <property type="match status" value="1"/>
</dbReference>
<gene>
    <name evidence="2" type="ORF">SK069_13750</name>
</gene>
<dbReference type="EMBL" id="JAXAVX010000007">
    <property type="protein sequence ID" value="MDX8152665.1"/>
    <property type="molecule type" value="Genomic_DNA"/>
</dbReference>
<organism evidence="2 3">
    <name type="scientific">Patulibacter brassicae</name>
    <dbReference type="NCBI Taxonomy" id="1705717"/>
    <lineage>
        <taxon>Bacteria</taxon>
        <taxon>Bacillati</taxon>
        <taxon>Actinomycetota</taxon>
        <taxon>Thermoleophilia</taxon>
        <taxon>Solirubrobacterales</taxon>
        <taxon>Patulibacteraceae</taxon>
        <taxon>Patulibacter</taxon>
    </lineage>
</organism>
<dbReference type="PANTHER" id="PTHR34383">
    <property type="entry name" value="POLYPHOSPHATE:AMP PHOSPHOTRANSFERASE-RELATED"/>
    <property type="match status" value="1"/>
</dbReference>
<dbReference type="Pfam" id="PF03976">
    <property type="entry name" value="PPK2"/>
    <property type="match status" value="1"/>
</dbReference>
<dbReference type="GO" id="GO:0016740">
    <property type="term" value="F:transferase activity"/>
    <property type="evidence" value="ECO:0007669"/>
    <property type="project" value="UniProtKB-KW"/>
</dbReference>
<sequence>MGRLDELDLSLRLSRKEQDQRLAAAQLRLSQLRLTLGGQTGARGAEGTHPLGPPLLVVFEGWDASGKGGAIKRLTMELDPRHYRVVQYAAPTPDELRHHWLHRFWLPLPGRGGMAVYDRTWYGRVLVERVEELTPEPVWRRAYREIREFERMLHDDGTILVKCWMHVSDEEQLQRFRKRRDDPLKAWKLTDEDWRNREKRGAYEAAIEEMLEETDTEDAPWDLIPGDSKRWARVAVIETVVRRIEERCAELGFALPDPLD</sequence>
<dbReference type="PANTHER" id="PTHR34383:SF3">
    <property type="entry name" value="POLYPHOSPHATE:AMP PHOSPHOTRANSFERASE"/>
    <property type="match status" value="1"/>
</dbReference>
<keyword evidence="3" id="KW-1185">Reference proteome</keyword>
<comment type="caution">
    <text evidence="2">The sequence shown here is derived from an EMBL/GenBank/DDBJ whole genome shotgun (WGS) entry which is preliminary data.</text>
</comment>